<protein>
    <submittedName>
        <fullName evidence="2">Uncharacterized protein</fullName>
    </submittedName>
</protein>
<sequence length="155" mass="17461">MAKDLLRKLLTMDPSKRITAKGALDHDYFWTAPLPTKPEDLPKYPACHEFTAKKRRQQQQAAQNVPPGSFPQRQQVGAQQAQYQHHFQTQHHYGQQQAGSQFAPPGYGTGVKRGRPGGCEMPHREPPPHPYMQQPQPQHPHQGRPAGYANGSYGH</sequence>
<dbReference type="InterPro" id="IPR011009">
    <property type="entry name" value="Kinase-like_dom_sf"/>
</dbReference>
<organism evidence="2">
    <name type="scientific">Favella ehrenbergii</name>
    <dbReference type="NCBI Taxonomy" id="182087"/>
    <lineage>
        <taxon>Eukaryota</taxon>
        <taxon>Sar</taxon>
        <taxon>Alveolata</taxon>
        <taxon>Ciliophora</taxon>
        <taxon>Intramacronucleata</taxon>
        <taxon>Spirotrichea</taxon>
        <taxon>Choreotrichia</taxon>
        <taxon>Tintinnida</taxon>
        <taxon>Xystonellidae</taxon>
        <taxon>Favella</taxon>
    </lineage>
</organism>
<evidence type="ECO:0000256" key="1">
    <source>
        <dbReference type="SAM" id="MobiDB-lite"/>
    </source>
</evidence>
<name>A0A7S3I797_9SPIT</name>
<dbReference type="AlphaFoldDB" id="A0A7S3I797"/>
<feature type="compositionally biased region" description="Low complexity" evidence="1">
    <location>
        <begin position="72"/>
        <end position="99"/>
    </location>
</feature>
<gene>
    <name evidence="2" type="ORF">FEHR0123_LOCUS10004</name>
</gene>
<accession>A0A7S3I797</accession>
<reference evidence="2" key="1">
    <citation type="submission" date="2021-01" db="EMBL/GenBank/DDBJ databases">
        <authorList>
            <person name="Corre E."/>
            <person name="Pelletier E."/>
            <person name="Niang G."/>
            <person name="Scheremetjew M."/>
            <person name="Finn R."/>
            <person name="Kale V."/>
            <person name="Holt S."/>
            <person name="Cochrane G."/>
            <person name="Meng A."/>
            <person name="Brown T."/>
            <person name="Cohen L."/>
        </authorList>
    </citation>
    <scope>NUCLEOTIDE SEQUENCE</scope>
    <source>
        <strain evidence="2">Fehren 1</strain>
    </source>
</reference>
<dbReference type="SUPFAM" id="SSF56112">
    <property type="entry name" value="Protein kinase-like (PK-like)"/>
    <property type="match status" value="1"/>
</dbReference>
<evidence type="ECO:0000313" key="2">
    <source>
        <dbReference type="EMBL" id="CAE0315077.1"/>
    </source>
</evidence>
<feature type="compositionally biased region" description="Low complexity" evidence="1">
    <location>
        <begin position="131"/>
        <end position="140"/>
    </location>
</feature>
<feature type="region of interest" description="Disordered" evidence="1">
    <location>
        <begin position="53"/>
        <end position="155"/>
    </location>
</feature>
<dbReference type="EMBL" id="HBIE01032918">
    <property type="protein sequence ID" value="CAE0315077.1"/>
    <property type="molecule type" value="Transcribed_RNA"/>
</dbReference>
<proteinExistence type="predicted"/>
<dbReference type="Gene3D" id="1.10.510.10">
    <property type="entry name" value="Transferase(Phosphotransferase) domain 1"/>
    <property type="match status" value="1"/>
</dbReference>